<accession>A0A6L8RI08</accession>
<sequence length="375" mass="41728">MRYSRKVIVGFIVLLAVLMSPRLVFGDDDLVRVTPQIAVEQAQAFFDDVSDEPVTACDPVKMVNSDGESIGYIVRAKRDDVNYGYVVFDSERSWWISEYCLAPNAPMPIENTSDEIALLASQDDIVALKFDELSFGIADLDNNVVLDEKGCRSTAVFSVGNSRSGSPGRFEDVFVLPKDLYKQGYVIDASKTISGMITPTQSEVIKETGTYACDVSAMFAVSSHYVTLNRLKLPDLYHELWQLSGTSGDPNKSFDQATGLYFTQGRTPSPNAAPAIKEFCARRGKRLETSFAWYPSWDSFRATADSGNLSIFSGTLRSSHDAHAMAVAGYVAMHNTYSNDKKYMLVVWDGWFNQLRFLPYDTTIYISHEGTYCGE</sequence>
<evidence type="ECO:0000313" key="1">
    <source>
        <dbReference type="EMBL" id="MZJ85480.1"/>
    </source>
</evidence>
<evidence type="ECO:0000313" key="2">
    <source>
        <dbReference type="Proteomes" id="UP000481598"/>
    </source>
</evidence>
<reference evidence="1 2" key="1">
    <citation type="journal article" date="2019" name="Nat. Med.">
        <title>A library of human gut bacterial isolates paired with longitudinal multiomics data enables mechanistic microbiome research.</title>
        <authorList>
            <person name="Poyet M."/>
            <person name="Groussin M."/>
            <person name="Gibbons S.M."/>
            <person name="Avila-Pacheco J."/>
            <person name="Jiang X."/>
            <person name="Kearney S.M."/>
            <person name="Perrotta A.R."/>
            <person name="Berdy B."/>
            <person name="Zhao S."/>
            <person name="Lieberman T.D."/>
            <person name="Swanson P.K."/>
            <person name="Smith M."/>
            <person name="Roesemann S."/>
            <person name="Alexander J.E."/>
            <person name="Rich S.A."/>
            <person name="Livny J."/>
            <person name="Vlamakis H."/>
            <person name="Clish C."/>
            <person name="Bullock K."/>
            <person name="Deik A."/>
            <person name="Scott J."/>
            <person name="Pierce K.A."/>
            <person name="Xavier R.J."/>
            <person name="Alm E.J."/>
        </authorList>
    </citation>
    <scope>NUCLEOTIDE SEQUENCE [LARGE SCALE GENOMIC DNA]</scope>
    <source>
        <strain evidence="1 2">BIOML-A10</strain>
    </source>
</reference>
<proteinExistence type="predicted"/>
<comment type="caution">
    <text evidence="1">The sequence shown here is derived from an EMBL/GenBank/DDBJ whole genome shotgun (WGS) entry which is preliminary data.</text>
</comment>
<gene>
    <name evidence="1" type="ORF">GT635_03235</name>
</gene>
<organism evidence="1 2">
    <name type="scientific">Collinsella aerofaciens</name>
    <dbReference type="NCBI Taxonomy" id="74426"/>
    <lineage>
        <taxon>Bacteria</taxon>
        <taxon>Bacillati</taxon>
        <taxon>Actinomycetota</taxon>
        <taxon>Coriobacteriia</taxon>
        <taxon>Coriobacteriales</taxon>
        <taxon>Coriobacteriaceae</taxon>
        <taxon>Collinsella</taxon>
    </lineage>
</organism>
<dbReference type="EMBL" id="WWTB01000005">
    <property type="protein sequence ID" value="MZJ85480.1"/>
    <property type="molecule type" value="Genomic_DNA"/>
</dbReference>
<dbReference type="AlphaFoldDB" id="A0A6L8RI08"/>
<dbReference type="Proteomes" id="UP000481598">
    <property type="component" value="Unassembled WGS sequence"/>
</dbReference>
<name>A0A6L8RI08_9ACTN</name>
<protein>
    <submittedName>
        <fullName evidence="1">Uncharacterized protein</fullName>
    </submittedName>
</protein>
<dbReference type="RefSeq" id="WP_161155674.1">
    <property type="nucleotide sequence ID" value="NZ_WWSY01000005.1"/>
</dbReference>